<dbReference type="GO" id="GO:0004930">
    <property type="term" value="F:G protein-coupled receptor activity"/>
    <property type="evidence" value="ECO:0007669"/>
    <property type="project" value="UniProtKB-KW"/>
</dbReference>
<feature type="domain" description="G-protein coupled receptors family 2 profile 2" evidence="17">
    <location>
        <begin position="966"/>
        <end position="1141"/>
    </location>
</feature>
<keyword evidence="7 14" id="KW-1133">Transmembrane helix</keyword>
<keyword evidence="20" id="KW-1185">Reference proteome</keyword>
<dbReference type="Pfam" id="PF07679">
    <property type="entry name" value="I-set"/>
    <property type="match status" value="1"/>
</dbReference>
<feature type="domain" description="Ig-like" evidence="18">
    <location>
        <begin position="313"/>
        <end position="404"/>
    </location>
</feature>
<protein>
    <submittedName>
        <fullName evidence="19">Adhesion G protein-coupled receptor B1</fullName>
    </submittedName>
</protein>
<feature type="domain" description="GAIN-B" evidence="15">
    <location>
        <begin position="795"/>
        <end position="964"/>
    </location>
</feature>
<dbReference type="InterPro" id="IPR013098">
    <property type="entry name" value="Ig_I-set"/>
</dbReference>
<dbReference type="InterPro" id="IPR007110">
    <property type="entry name" value="Ig-like_dom"/>
</dbReference>
<dbReference type="SMART" id="SM00303">
    <property type="entry name" value="GPS"/>
    <property type="match status" value="1"/>
</dbReference>
<evidence type="ECO:0000256" key="4">
    <source>
        <dbReference type="ARBA" id="ARBA00022553"/>
    </source>
</evidence>
<feature type="transmembrane region" description="Helical" evidence="14">
    <location>
        <begin position="1117"/>
        <end position="1140"/>
    </location>
</feature>
<reference evidence="19" key="1">
    <citation type="submission" date="2021-03" db="EMBL/GenBank/DDBJ databases">
        <authorList>
            <person name="Bekaert M."/>
        </authorList>
    </citation>
    <scope>NUCLEOTIDE SEQUENCE</scope>
</reference>
<dbReference type="PROSITE" id="PS50835">
    <property type="entry name" value="IG_LIKE"/>
    <property type="match status" value="6"/>
</dbReference>
<dbReference type="SMART" id="SM00008">
    <property type="entry name" value="HormR"/>
    <property type="match status" value="1"/>
</dbReference>
<feature type="domain" description="Ig-like" evidence="18">
    <location>
        <begin position="108"/>
        <end position="208"/>
    </location>
</feature>
<evidence type="ECO:0000256" key="2">
    <source>
        <dbReference type="ARBA" id="ARBA00004651"/>
    </source>
</evidence>
<dbReference type="SUPFAM" id="SSF48726">
    <property type="entry name" value="Immunoglobulin"/>
    <property type="match status" value="6"/>
</dbReference>
<dbReference type="SMART" id="SM00408">
    <property type="entry name" value="IGc2"/>
    <property type="match status" value="5"/>
</dbReference>
<dbReference type="InterPro" id="IPR036179">
    <property type="entry name" value="Ig-like_dom_sf"/>
</dbReference>
<comment type="subcellular location">
    <subcellularLocation>
        <location evidence="2">Cell membrane</location>
        <topology evidence="2">Multi-pass membrane protein</topology>
    </subcellularLocation>
    <subcellularLocation>
        <location evidence="1">Membrane</location>
        <topology evidence="1">Single-pass membrane protein</topology>
    </subcellularLocation>
</comment>
<dbReference type="PANTHER" id="PTHR12011:SF347">
    <property type="entry name" value="FI21270P1-RELATED"/>
    <property type="match status" value="1"/>
</dbReference>
<dbReference type="InterPro" id="IPR003599">
    <property type="entry name" value="Ig_sub"/>
</dbReference>
<dbReference type="Gene3D" id="4.10.1240.10">
    <property type="entry name" value="GPCR, family 2, extracellular hormone receptor domain"/>
    <property type="match status" value="1"/>
</dbReference>
<organism evidence="19 20">
    <name type="scientific">Mytilus edulis</name>
    <name type="common">Blue mussel</name>
    <dbReference type="NCBI Taxonomy" id="6550"/>
    <lineage>
        <taxon>Eukaryota</taxon>
        <taxon>Metazoa</taxon>
        <taxon>Spiralia</taxon>
        <taxon>Lophotrochozoa</taxon>
        <taxon>Mollusca</taxon>
        <taxon>Bivalvia</taxon>
        <taxon>Autobranchia</taxon>
        <taxon>Pteriomorphia</taxon>
        <taxon>Mytilida</taxon>
        <taxon>Mytiloidea</taxon>
        <taxon>Mytilidae</taxon>
        <taxon>Mytilinae</taxon>
        <taxon>Mytilus</taxon>
    </lineage>
</organism>
<dbReference type="InterPro" id="IPR017981">
    <property type="entry name" value="GPCR_2-like_7TM"/>
</dbReference>
<dbReference type="InterPro" id="IPR013783">
    <property type="entry name" value="Ig-like_fold"/>
</dbReference>
<dbReference type="SUPFAM" id="SSF111418">
    <property type="entry name" value="Hormone receptor domain"/>
    <property type="match status" value="1"/>
</dbReference>
<feature type="transmembrane region" description="Helical" evidence="14">
    <location>
        <begin position="1003"/>
        <end position="1025"/>
    </location>
</feature>
<dbReference type="InterPro" id="IPR000832">
    <property type="entry name" value="GPCR_2_secretin-like"/>
</dbReference>
<evidence type="ECO:0000256" key="6">
    <source>
        <dbReference type="ARBA" id="ARBA00022729"/>
    </source>
</evidence>
<keyword evidence="11 19" id="KW-0675">Receptor</keyword>
<evidence type="ECO:0000313" key="19">
    <source>
        <dbReference type="EMBL" id="CAG2210691.1"/>
    </source>
</evidence>
<keyword evidence="6" id="KW-0732">Signal</keyword>
<keyword evidence="4" id="KW-0597">Phosphoprotein</keyword>
<keyword evidence="8" id="KW-0297">G-protein coupled receptor</keyword>
<dbReference type="Gene3D" id="2.60.40.10">
    <property type="entry name" value="Immunoglobulins"/>
    <property type="match status" value="6"/>
</dbReference>
<keyword evidence="5 14" id="KW-0812">Transmembrane</keyword>
<dbReference type="Pfam" id="PF13927">
    <property type="entry name" value="Ig_3"/>
    <property type="match status" value="3"/>
</dbReference>
<dbReference type="Pfam" id="PF01825">
    <property type="entry name" value="GPS"/>
    <property type="match status" value="1"/>
</dbReference>
<evidence type="ECO:0000259" key="16">
    <source>
        <dbReference type="PROSITE" id="PS50227"/>
    </source>
</evidence>
<keyword evidence="13" id="KW-0807">Transducer</keyword>
<evidence type="ECO:0000259" key="17">
    <source>
        <dbReference type="PROSITE" id="PS50261"/>
    </source>
</evidence>
<dbReference type="CDD" id="cd15040">
    <property type="entry name" value="7tmB2_Adhesion"/>
    <property type="match status" value="1"/>
</dbReference>
<feature type="domain" description="G-protein coupled receptors family 2 profile 1" evidence="16">
    <location>
        <begin position="589"/>
        <end position="677"/>
    </location>
</feature>
<dbReference type="PROSITE" id="PS50261">
    <property type="entry name" value="G_PROTEIN_RECEP_F2_4"/>
    <property type="match status" value="1"/>
</dbReference>
<keyword evidence="12" id="KW-0325">Glycoprotein</keyword>
<feature type="domain" description="Ig-like" evidence="18">
    <location>
        <begin position="15"/>
        <end position="97"/>
    </location>
</feature>
<dbReference type="InterPro" id="IPR001879">
    <property type="entry name" value="GPCR_2_extracellular_dom"/>
</dbReference>
<evidence type="ECO:0000256" key="14">
    <source>
        <dbReference type="SAM" id="Phobius"/>
    </source>
</evidence>
<dbReference type="Pfam" id="PF02793">
    <property type="entry name" value="HRM"/>
    <property type="match status" value="1"/>
</dbReference>
<feature type="transmembrane region" description="Helical" evidence="14">
    <location>
        <begin position="968"/>
        <end position="991"/>
    </location>
</feature>
<dbReference type="InterPro" id="IPR003598">
    <property type="entry name" value="Ig_sub2"/>
</dbReference>
<dbReference type="Pfam" id="PF08205">
    <property type="entry name" value="C2-set_2"/>
    <property type="match status" value="1"/>
</dbReference>
<dbReference type="GO" id="GO:0007166">
    <property type="term" value="P:cell surface receptor signaling pathway"/>
    <property type="evidence" value="ECO:0007669"/>
    <property type="project" value="InterPro"/>
</dbReference>
<keyword evidence="9 14" id="KW-0472">Membrane</keyword>
<dbReference type="InterPro" id="IPR017983">
    <property type="entry name" value="GPCR_2_secretin-like_CS"/>
</dbReference>
<dbReference type="AlphaFoldDB" id="A0A8S3RVJ7"/>
<name>A0A8S3RVJ7_MYTED</name>
<dbReference type="PROSITE" id="PS00650">
    <property type="entry name" value="G_PROTEIN_RECEP_F2_2"/>
    <property type="match status" value="1"/>
</dbReference>
<dbReference type="PROSITE" id="PS50227">
    <property type="entry name" value="G_PROTEIN_RECEP_F2_3"/>
    <property type="match status" value="1"/>
</dbReference>
<dbReference type="SMART" id="SM00409">
    <property type="entry name" value="IG"/>
    <property type="match status" value="6"/>
</dbReference>
<dbReference type="Pfam" id="PF16489">
    <property type="entry name" value="GAIN"/>
    <property type="match status" value="1"/>
</dbReference>
<dbReference type="OrthoDB" id="5985519at2759"/>
<feature type="domain" description="Ig-like" evidence="18">
    <location>
        <begin position="508"/>
        <end position="603"/>
    </location>
</feature>
<feature type="domain" description="Ig-like" evidence="18">
    <location>
        <begin position="211"/>
        <end position="308"/>
    </location>
</feature>
<feature type="transmembrane region" description="Helical" evidence="14">
    <location>
        <begin position="1045"/>
        <end position="1068"/>
    </location>
</feature>
<feature type="domain" description="Ig-like" evidence="18">
    <location>
        <begin position="411"/>
        <end position="503"/>
    </location>
</feature>
<dbReference type="Proteomes" id="UP000683360">
    <property type="component" value="Unassembled WGS sequence"/>
</dbReference>
<comment type="caution">
    <text evidence="19">The sequence shown here is derived from an EMBL/GenBank/DDBJ whole genome shotgun (WGS) entry which is preliminary data.</text>
</comment>
<dbReference type="EMBL" id="CAJPWZ010001243">
    <property type="protein sequence ID" value="CAG2210691.1"/>
    <property type="molecule type" value="Genomic_DNA"/>
</dbReference>
<sequence length="1195" mass="133610">MILVIVSSQSPPGGPDITGPDSVLSGTEVTLQCSSSGGSPAPTVKWFENDTEIVDGVSTITNSSMVTAYLTYIASKKAYFRFFLCQVNNSELEKPMYANTFVVVYYLPDVTASPALQFVNTSVSPVTILCSVSAIPDVKHYTWRKISLDGKTNITIDRKESDEKYSIIYYDTSSKLEIYDIIFSDDANYVCLAENAVGIGVSNNARLDVLPKFQFHKSSYSVTYGANITIPCTIVGAFPAHFRVTWFYRNRENQVNTVNIGDHTKYIGGTLNTPALTILNTNKEDAGFYTCVAENQVDSAQSNETLLNVLAEPIAIHANNTQYYPIQNTTITLHCDVTQGTAFKIQWYKDISVLNINSNLRLSGGDVATESLTIVNVQRSDEGIYICQATDAVYDTIVNTDTIHVNLAGLPVLEIYPTNYTATYGTQVDIDCYIVYSRPAVTSVFWQRSSDNHILRIDRGDSGYQGDPYLIIRNFQLGDSGTYVCRATNLAGSTSSNPGSNLTYISIPSISVEPSQFTATVGDISFMIRCTVTAIPEAITWYWTFQPVDGIVQTIPQGSNNQQYTIESSGINPHLTIKNIAFEEAGVYTCHATNAAGASDSVNNRTGNSHLILTVTGDGKNICEEHMDRFNTKWGKALEKTLASVPCTGEYNGSVSRYCNDGGKWDNPDYSQCIRKSIEYLQDQSAKHLYGESVDTIFLLENLENLTKESNKLRSGDLVASADVLNDIALYDKYHADRLSVDQLESFISICNDLLDERNHQSWEELKNEENSVTRVLKAVSAYNSIFYEMIHGEFTISLKKKNIVIELGKTRSVEITVPGCSQTSDWLGNLATEIKLKKNQNSELTGYSSTFYRNISRLFPEYFILDGKVQSFNESYDVNSIITDFTVGTTSSPDYILNIKFDHLSENYSRPFCAFWDFHVLNAVKGAWSSFGSRIVKSTDSYTICEYNHTTNFAILMSPGRIEVCTAIAVALHYMFLTDFCLMLAEIQIVRMVVIVFSTRSIIHWLLPLCWVVPAIIVGISVGVTQLEGYGNFQFCWLSLETNLIWAFIGPALLVVLINVVIFVIMVHKMLTSRGIAGKTLKEKSKIGLKSICIILPLFGVTWVLGAVSVNDDLVMFQYLFAIFNSLQGFFICLFHCFYNKQVRQGYNHFQRRRKSNRLDSKLSTNLTNTDNTKRTTKYQQQYMCSKEESQERM</sequence>
<evidence type="ECO:0000259" key="15">
    <source>
        <dbReference type="PROSITE" id="PS50221"/>
    </source>
</evidence>
<dbReference type="PROSITE" id="PS50221">
    <property type="entry name" value="GAIN_B"/>
    <property type="match status" value="1"/>
</dbReference>
<feature type="transmembrane region" description="Helical" evidence="14">
    <location>
        <begin position="1088"/>
        <end position="1111"/>
    </location>
</feature>
<dbReference type="Pfam" id="PF00002">
    <property type="entry name" value="7tm_2"/>
    <property type="match status" value="1"/>
</dbReference>
<evidence type="ECO:0000256" key="10">
    <source>
        <dbReference type="ARBA" id="ARBA00023157"/>
    </source>
</evidence>
<keyword evidence="10" id="KW-1015">Disulfide bond</keyword>
<gene>
    <name evidence="19" type="ORF">MEDL_24782</name>
</gene>
<evidence type="ECO:0000256" key="11">
    <source>
        <dbReference type="ARBA" id="ARBA00023170"/>
    </source>
</evidence>
<dbReference type="Gene3D" id="1.20.1070.10">
    <property type="entry name" value="Rhodopsin 7-helix transmembrane proteins"/>
    <property type="match status" value="1"/>
</dbReference>
<dbReference type="InterPro" id="IPR036445">
    <property type="entry name" value="GPCR_2_extracell_dom_sf"/>
</dbReference>
<dbReference type="InterPro" id="IPR000203">
    <property type="entry name" value="GPS"/>
</dbReference>
<evidence type="ECO:0000256" key="7">
    <source>
        <dbReference type="ARBA" id="ARBA00022989"/>
    </source>
</evidence>
<dbReference type="CDD" id="cd00096">
    <property type="entry name" value="Ig"/>
    <property type="match status" value="4"/>
</dbReference>
<evidence type="ECO:0000256" key="1">
    <source>
        <dbReference type="ARBA" id="ARBA00004167"/>
    </source>
</evidence>
<evidence type="ECO:0000256" key="8">
    <source>
        <dbReference type="ARBA" id="ARBA00023040"/>
    </source>
</evidence>
<proteinExistence type="predicted"/>
<dbReference type="PANTHER" id="PTHR12011">
    <property type="entry name" value="ADHESION G-PROTEIN COUPLED RECEPTOR"/>
    <property type="match status" value="1"/>
</dbReference>
<evidence type="ECO:0000313" key="20">
    <source>
        <dbReference type="Proteomes" id="UP000683360"/>
    </source>
</evidence>
<dbReference type="GO" id="GO:0005886">
    <property type="term" value="C:plasma membrane"/>
    <property type="evidence" value="ECO:0007669"/>
    <property type="project" value="UniProtKB-SubCell"/>
</dbReference>
<evidence type="ECO:0000256" key="12">
    <source>
        <dbReference type="ARBA" id="ARBA00023180"/>
    </source>
</evidence>
<dbReference type="InterPro" id="IPR013162">
    <property type="entry name" value="CD80_C2-set"/>
</dbReference>
<evidence type="ECO:0000256" key="3">
    <source>
        <dbReference type="ARBA" id="ARBA00022475"/>
    </source>
</evidence>
<evidence type="ECO:0000259" key="18">
    <source>
        <dbReference type="PROSITE" id="PS50835"/>
    </source>
</evidence>
<evidence type="ECO:0000256" key="5">
    <source>
        <dbReference type="ARBA" id="ARBA00022692"/>
    </source>
</evidence>
<accession>A0A8S3RVJ7</accession>
<keyword evidence="3" id="KW-1003">Cell membrane</keyword>
<dbReference type="Gene3D" id="1.25.40.610">
    <property type="match status" value="1"/>
</dbReference>
<dbReference type="InterPro" id="IPR032471">
    <property type="entry name" value="AGRL2-4_GAIN_subdom_A"/>
</dbReference>
<evidence type="ECO:0000256" key="13">
    <source>
        <dbReference type="ARBA" id="ARBA00023224"/>
    </source>
</evidence>
<evidence type="ECO:0000256" key="9">
    <source>
        <dbReference type="ARBA" id="ARBA00023136"/>
    </source>
</evidence>
<dbReference type="SUPFAM" id="SSF81321">
    <property type="entry name" value="Family A G protein-coupled receptor-like"/>
    <property type="match status" value="1"/>
</dbReference>
<dbReference type="InterPro" id="IPR057244">
    <property type="entry name" value="GAIN_B"/>
</dbReference>